<evidence type="ECO:0000313" key="7">
    <source>
        <dbReference type="EMBL" id="TMQ71431.1"/>
    </source>
</evidence>
<sequence length="560" mass="60924">MERIAHYRVTRQLGEGGMGVVYEAEDERLGRNVAIKMVRTGVGDPTARNRLWREARSAASVNHPNVCQLYEVGESNGELYLAMELLEGESLADRIARGPLTVAEAGGVALAILDALGPLHRQGVLHRDLKPSNVFLTPHGVKLLDFGLAGSIAGMREPTNLTQADTVVGTPHYVSPEQLEGREADGRSDLFAVGAVLYEMLSARQAFPGRTVAQIFNAILHEEPPPLGGSEMVASVERVVRRALAKKPDRRYADAEAMANDLRAALLLTGPSAGSVRAQPLRRLLVLPFRMLRPDPDSEFLALSLPDAISNSLASLDSILVRSSMAAARLKLDDLDLAAVAAKTDVDLVLTGTLLRAGDQLRVANQLVDAHDGSVLWSQTSQVSMGDIFQLQDGLTRRIVESLPIRLSAHDESALRRNVPADPKAYELYLRAHQLAQQSAHWTAARDLYLECVRLDPNFAPAWAGLGRMYRVLAAYGLGPPDQTYEKAQQSPTSRWISGARRKPWSGCCGARRSTRPTPSCSRDSCRAAATAACSTPRSWRTSRRRGSIPRCAPACTTRT</sequence>
<evidence type="ECO:0000256" key="5">
    <source>
        <dbReference type="PROSITE-ProRule" id="PRU10141"/>
    </source>
</evidence>
<feature type="domain" description="Protein kinase" evidence="6">
    <location>
        <begin position="7"/>
        <end position="266"/>
    </location>
</feature>
<gene>
    <name evidence="7" type="ORF">E6K80_05560</name>
</gene>
<dbReference type="GO" id="GO:0004674">
    <property type="term" value="F:protein serine/threonine kinase activity"/>
    <property type="evidence" value="ECO:0007669"/>
    <property type="project" value="TreeGrafter"/>
</dbReference>
<evidence type="ECO:0000259" key="6">
    <source>
        <dbReference type="PROSITE" id="PS50011"/>
    </source>
</evidence>
<accession>A0A538U6A4</accession>
<dbReference type="GO" id="GO:0005524">
    <property type="term" value="F:ATP binding"/>
    <property type="evidence" value="ECO:0007669"/>
    <property type="project" value="UniProtKB-UniRule"/>
</dbReference>
<keyword evidence="4 5" id="KW-0067">ATP-binding</keyword>
<evidence type="ECO:0000256" key="3">
    <source>
        <dbReference type="ARBA" id="ARBA00022777"/>
    </source>
</evidence>
<organism evidence="7 8">
    <name type="scientific">Eiseniibacteriota bacterium</name>
    <dbReference type="NCBI Taxonomy" id="2212470"/>
    <lineage>
        <taxon>Bacteria</taxon>
        <taxon>Candidatus Eiseniibacteriota</taxon>
    </lineage>
</organism>
<evidence type="ECO:0000313" key="8">
    <source>
        <dbReference type="Proteomes" id="UP000319836"/>
    </source>
</evidence>
<dbReference type="PANTHER" id="PTHR43289:SF6">
    <property type="entry name" value="SERINE_THREONINE-PROTEIN KINASE NEKL-3"/>
    <property type="match status" value="1"/>
</dbReference>
<dbReference type="InterPro" id="IPR017441">
    <property type="entry name" value="Protein_kinase_ATP_BS"/>
</dbReference>
<name>A0A538U6A4_UNCEI</name>
<protein>
    <recommendedName>
        <fullName evidence="6">Protein kinase domain-containing protein</fullName>
    </recommendedName>
</protein>
<dbReference type="Gene3D" id="1.25.40.10">
    <property type="entry name" value="Tetratricopeptide repeat domain"/>
    <property type="match status" value="1"/>
</dbReference>
<keyword evidence="1" id="KW-0808">Transferase</keyword>
<feature type="binding site" evidence="5">
    <location>
        <position position="36"/>
    </location>
    <ligand>
        <name>ATP</name>
        <dbReference type="ChEBI" id="CHEBI:30616"/>
    </ligand>
</feature>
<dbReference type="Pfam" id="PF00069">
    <property type="entry name" value="Pkinase"/>
    <property type="match status" value="1"/>
</dbReference>
<dbReference type="PROSITE" id="PS00107">
    <property type="entry name" value="PROTEIN_KINASE_ATP"/>
    <property type="match status" value="1"/>
</dbReference>
<dbReference type="Gene3D" id="1.10.510.10">
    <property type="entry name" value="Transferase(Phosphotransferase) domain 1"/>
    <property type="match status" value="1"/>
</dbReference>
<dbReference type="EMBL" id="VBPA01000126">
    <property type="protein sequence ID" value="TMQ71431.1"/>
    <property type="molecule type" value="Genomic_DNA"/>
</dbReference>
<dbReference type="SUPFAM" id="SSF48452">
    <property type="entry name" value="TPR-like"/>
    <property type="match status" value="1"/>
</dbReference>
<keyword evidence="3" id="KW-0418">Kinase</keyword>
<dbReference type="InterPro" id="IPR000719">
    <property type="entry name" value="Prot_kinase_dom"/>
</dbReference>
<dbReference type="PROSITE" id="PS00108">
    <property type="entry name" value="PROTEIN_KINASE_ST"/>
    <property type="match status" value="1"/>
</dbReference>
<dbReference type="SUPFAM" id="SSF56112">
    <property type="entry name" value="Protein kinase-like (PK-like)"/>
    <property type="match status" value="1"/>
</dbReference>
<dbReference type="InterPro" id="IPR008271">
    <property type="entry name" value="Ser/Thr_kinase_AS"/>
</dbReference>
<dbReference type="SMART" id="SM00220">
    <property type="entry name" value="S_TKc"/>
    <property type="match status" value="1"/>
</dbReference>
<reference evidence="7 8" key="1">
    <citation type="journal article" date="2019" name="Nat. Microbiol.">
        <title>Mediterranean grassland soil C-N compound turnover is dependent on rainfall and depth, and is mediated by genomically divergent microorganisms.</title>
        <authorList>
            <person name="Diamond S."/>
            <person name="Andeer P.F."/>
            <person name="Li Z."/>
            <person name="Crits-Christoph A."/>
            <person name="Burstein D."/>
            <person name="Anantharaman K."/>
            <person name="Lane K.R."/>
            <person name="Thomas B.C."/>
            <person name="Pan C."/>
            <person name="Northen T.R."/>
            <person name="Banfield J.F."/>
        </authorList>
    </citation>
    <scope>NUCLEOTIDE SEQUENCE [LARGE SCALE GENOMIC DNA]</scope>
    <source>
        <strain evidence="7">WS_10</strain>
    </source>
</reference>
<dbReference type="PROSITE" id="PS50011">
    <property type="entry name" value="PROTEIN_KINASE_DOM"/>
    <property type="match status" value="1"/>
</dbReference>
<comment type="caution">
    <text evidence="7">The sequence shown here is derived from an EMBL/GenBank/DDBJ whole genome shotgun (WGS) entry which is preliminary data.</text>
</comment>
<dbReference type="Gene3D" id="3.30.200.20">
    <property type="entry name" value="Phosphorylase Kinase, domain 1"/>
    <property type="match status" value="1"/>
</dbReference>
<keyword evidence="2 5" id="KW-0547">Nucleotide-binding</keyword>
<dbReference type="InterPro" id="IPR011009">
    <property type="entry name" value="Kinase-like_dom_sf"/>
</dbReference>
<dbReference type="Proteomes" id="UP000319836">
    <property type="component" value="Unassembled WGS sequence"/>
</dbReference>
<dbReference type="AlphaFoldDB" id="A0A538U6A4"/>
<evidence type="ECO:0000256" key="4">
    <source>
        <dbReference type="ARBA" id="ARBA00022840"/>
    </source>
</evidence>
<dbReference type="Gene3D" id="3.40.50.10610">
    <property type="entry name" value="ABC-type transport auxiliary lipoprotein component"/>
    <property type="match status" value="1"/>
</dbReference>
<dbReference type="CDD" id="cd14014">
    <property type="entry name" value="STKc_PknB_like"/>
    <property type="match status" value="1"/>
</dbReference>
<evidence type="ECO:0000256" key="1">
    <source>
        <dbReference type="ARBA" id="ARBA00022679"/>
    </source>
</evidence>
<evidence type="ECO:0000256" key="2">
    <source>
        <dbReference type="ARBA" id="ARBA00022741"/>
    </source>
</evidence>
<dbReference type="PANTHER" id="PTHR43289">
    <property type="entry name" value="MITOGEN-ACTIVATED PROTEIN KINASE KINASE KINASE 20-RELATED"/>
    <property type="match status" value="1"/>
</dbReference>
<proteinExistence type="predicted"/>
<dbReference type="InterPro" id="IPR011990">
    <property type="entry name" value="TPR-like_helical_dom_sf"/>
</dbReference>